<dbReference type="InterPro" id="IPR002300">
    <property type="entry name" value="aa-tRNA-synth_Ia"/>
</dbReference>
<dbReference type="InterPro" id="IPR002303">
    <property type="entry name" value="Valyl-tRNA_ligase"/>
</dbReference>
<dbReference type="InterPro" id="IPR037118">
    <property type="entry name" value="Val-tRNA_synth_C_sf"/>
</dbReference>
<dbReference type="NCBIfam" id="TIGR00422">
    <property type="entry name" value="valS"/>
    <property type="match status" value="1"/>
</dbReference>
<dbReference type="InterPro" id="IPR009008">
    <property type="entry name" value="Val/Leu/Ile-tRNA-synth_edit"/>
</dbReference>
<dbReference type="SUPFAM" id="SSF46589">
    <property type="entry name" value="tRNA-binding arm"/>
    <property type="match status" value="1"/>
</dbReference>
<dbReference type="Gene3D" id="1.10.287.380">
    <property type="entry name" value="Valyl-tRNA synthetase, C-terminal domain"/>
    <property type="match status" value="1"/>
</dbReference>
<accession>A0A2X3KK73</accession>
<dbReference type="FunFam" id="3.40.50.620:FF:000032">
    <property type="entry name" value="Valine--tRNA ligase"/>
    <property type="match status" value="1"/>
</dbReference>
<feature type="domain" description="Valyl-tRNA synthetase tRNA-binding arm" evidence="13">
    <location>
        <begin position="814"/>
        <end position="874"/>
    </location>
</feature>
<comment type="subcellular location">
    <subcellularLocation>
        <location evidence="1 10">Cytoplasm</location>
    </subcellularLocation>
</comment>
<dbReference type="Pfam" id="PF08264">
    <property type="entry name" value="Anticodon_1"/>
    <property type="match status" value="1"/>
</dbReference>
<feature type="coiled-coil region" evidence="10">
    <location>
        <begin position="817"/>
        <end position="872"/>
    </location>
</feature>
<keyword evidence="10" id="KW-0175">Coiled coil</keyword>
<dbReference type="PRINTS" id="PR00986">
    <property type="entry name" value="TRNASYNTHVAL"/>
</dbReference>
<dbReference type="InterPro" id="IPR019499">
    <property type="entry name" value="Val-tRNA_synth_tRNA-bd"/>
</dbReference>
<keyword evidence="15" id="KW-1185">Reference proteome</keyword>
<comment type="subunit">
    <text evidence="2 10">Monomer.</text>
</comment>
<dbReference type="InterPro" id="IPR013155">
    <property type="entry name" value="M/V/L/I-tRNA-synth_anticd-bd"/>
</dbReference>
<evidence type="ECO:0000259" key="11">
    <source>
        <dbReference type="Pfam" id="PF00133"/>
    </source>
</evidence>
<evidence type="ECO:0000256" key="7">
    <source>
        <dbReference type="ARBA" id="ARBA00022917"/>
    </source>
</evidence>
<evidence type="ECO:0000256" key="1">
    <source>
        <dbReference type="ARBA" id="ARBA00004496"/>
    </source>
</evidence>
<dbReference type="Gene3D" id="3.90.740.10">
    <property type="entry name" value="Valyl/Leucyl/Isoleucyl-tRNA synthetase, editing domain"/>
    <property type="match status" value="1"/>
</dbReference>
<dbReference type="PANTHER" id="PTHR11946:SF93">
    <property type="entry name" value="VALINE--TRNA LIGASE, CHLOROPLASTIC_MITOCHONDRIAL 2"/>
    <property type="match status" value="1"/>
</dbReference>
<feature type="domain" description="Methionyl/Valyl/Leucyl/Isoleucyl-tRNA synthetase anticodon-binding" evidence="12">
    <location>
        <begin position="608"/>
        <end position="754"/>
    </location>
</feature>
<evidence type="ECO:0000259" key="12">
    <source>
        <dbReference type="Pfam" id="PF08264"/>
    </source>
</evidence>
<dbReference type="CDD" id="cd00817">
    <property type="entry name" value="ValRS_core"/>
    <property type="match status" value="1"/>
</dbReference>
<dbReference type="InterPro" id="IPR033705">
    <property type="entry name" value="Anticodon_Ia_Val"/>
</dbReference>
<dbReference type="EC" id="6.1.1.9" evidence="10"/>
<evidence type="ECO:0000256" key="9">
    <source>
        <dbReference type="ARBA" id="ARBA00047552"/>
    </source>
</evidence>
<evidence type="ECO:0000259" key="13">
    <source>
        <dbReference type="Pfam" id="PF10458"/>
    </source>
</evidence>
<comment type="function">
    <text evidence="10">Catalyzes the attachment of valine to tRNA(Val). As ValRS can inadvertently accommodate and process structurally similar amino acids such as threonine, to avoid such errors, it has a 'posttransfer' editing activity that hydrolyzes mischarged Thr-tRNA(Val) in a tRNA-dependent manner.</text>
</comment>
<keyword evidence="3 10" id="KW-0963">Cytoplasm</keyword>
<dbReference type="FunFam" id="3.40.50.620:FF:000078">
    <property type="entry name" value="Valine--tRNA ligase, mitochondrial"/>
    <property type="match status" value="1"/>
</dbReference>
<dbReference type="Pfam" id="PF00133">
    <property type="entry name" value="tRNA-synt_1"/>
    <property type="match status" value="1"/>
</dbReference>
<comment type="catalytic activity">
    <reaction evidence="9 10">
        <text>tRNA(Val) + L-valine + ATP = L-valyl-tRNA(Val) + AMP + diphosphate</text>
        <dbReference type="Rhea" id="RHEA:10704"/>
        <dbReference type="Rhea" id="RHEA-COMP:9672"/>
        <dbReference type="Rhea" id="RHEA-COMP:9708"/>
        <dbReference type="ChEBI" id="CHEBI:30616"/>
        <dbReference type="ChEBI" id="CHEBI:33019"/>
        <dbReference type="ChEBI" id="CHEBI:57762"/>
        <dbReference type="ChEBI" id="CHEBI:78442"/>
        <dbReference type="ChEBI" id="CHEBI:78537"/>
        <dbReference type="ChEBI" id="CHEBI:456215"/>
        <dbReference type="EC" id="6.1.1.9"/>
    </reaction>
</comment>
<keyword evidence="7 10" id="KW-0648">Protein biosynthesis</keyword>
<dbReference type="GO" id="GO:0004832">
    <property type="term" value="F:valine-tRNA ligase activity"/>
    <property type="evidence" value="ECO:0007669"/>
    <property type="project" value="UniProtKB-UniRule"/>
</dbReference>
<keyword evidence="4 10" id="KW-0436">Ligase</keyword>
<dbReference type="CDD" id="cd07962">
    <property type="entry name" value="Anticodon_Ia_Val"/>
    <property type="match status" value="1"/>
</dbReference>
<evidence type="ECO:0000313" key="15">
    <source>
        <dbReference type="Proteomes" id="UP000249818"/>
    </source>
</evidence>
<protein>
    <recommendedName>
        <fullName evidence="10">Valine--tRNA ligase</fullName>
        <ecNumber evidence="10">6.1.1.9</ecNumber>
    </recommendedName>
    <alternativeName>
        <fullName evidence="10">Valyl-tRNA synthetase</fullName>
        <shortName evidence="10">ValRS</shortName>
    </alternativeName>
</protein>
<dbReference type="KEGG" id="bana:BARAN1_1017"/>
<dbReference type="SUPFAM" id="SSF50677">
    <property type="entry name" value="ValRS/IleRS/LeuRS editing domain"/>
    <property type="match status" value="1"/>
</dbReference>
<dbReference type="GO" id="GO:0005524">
    <property type="term" value="F:ATP binding"/>
    <property type="evidence" value="ECO:0007669"/>
    <property type="project" value="UniProtKB-UniRule"/>
</dbReference>
<evidence type="ECO:0000256" key="3">
    <source>
        <dbReference type="ARBA" id="ARBA00022490"/>
    </source>
</evidence>
<dbReference type="PANTHER" id="PTHR11946">
    <property type="entry name" value="VALYL-TRNA SYNTHETASES"/>
    <property type="match status" value="1"/>
</dbReference>
<comment type="domain">
    <text evidence="10">ValRS has two distinct active sites: one for aminoacylation and one for editing. The misactivated threonine is translocated from the active site to the editing site.</text>
</comment>
<dbReference type="OrthoDB" id="9810365at2"/>
<keyword evidence="6 10" id="KW-0067">ATP-binding</keyword>
<evidence type="ECO:0000256" key="4">
    <source>
        <dbReference type="ARBA" id="ARBA00022598"/>
    </source>
</evidence>
<keyword evidence="8 10" id="KW-0030">Aminoacyl-tRNA synthetase</keyword>
<feature type="short sequence motif" description="'HIGH' region" evidence="10">
    <location>
        <begin position="43"/>
        <end position="53"/>
    </location>
</feature>
<dbReference type="Gene3D" id="1.10.730.10">
    <property type="entry name" value="Isoleucyl-tRNA Synthetase, Domain 1"/>
    <property type="match status" value="1"/>
</dbReference>
<comment type="similarity">
    <text evidence="10">Belongs to the class-I aminoacyl-tRNA synthetase family. ValS type 1 subfamily.</text>
</comment>
<dbReference type="InterPro" id="IPR010978">
    <property type="entry name" value="tRNA-bd_arm"/>
</dbReference>
<dbReference type="RefSeq" id="WP_122031460.1">
    <property type="nucleotide sequence ID" value="NZ_LS483254.1"/>
</dbReference>
<evidence type="ECO:0000256" key="2">
    <source>
        <dbReference type="ARBA" id="ARBA00011245"/>
    </source>
</evidence>
<evidence type="ECO:0000256" key="6">
    <source>
        <dbReference type="ARBA" id="ARBA00022840"/>
    </source>
</evidence>
<dbReference type="InterPro" id="IPR014729">
    <property type="entry name" value="Rossmann-like_a/b/a_fold"/>
</dbReference>
<dbReference type="GO" id="GO:0002161">
    <property type="term" value="F:aminoacyl-tRNA deacylase activity"/>
    <property type="evidence" value="ECO:0007669"/>
    <property type="project" value="InterPro"/>
</dbReference>
<dbReference type="GO" id="GO:0006438">
    <property type="term" value="P:valyl-tRNA aminoacylation"/>
    <property type="evidence" value="ECO:0007669"/>
    <property type="project" value="UniProtKB-UniRule"/>
</dbReference>
<dbReference type="Gene3D" id="3.40.50.620">
    <property type="entry name" value="HUPs"/>
    <property type="match status" value="2"/>
</dbReference>
<dbReference type="Pfam" id="PF10458">
    <property type="entry name" value="Val_tRNA-synt_C"/>
    <property type="match status" value="1"/>
</dbReference>
<sequence>MLPPRYDPTEVEPRILASWEKANLWRCDPRSGKPPFSIVIPPPNITGRLHLGHNLVYTLQDLLIRYKRMAGFEACWFPGTDHAGIATQNVVERALAKDGLTRQALGREEFVRRVWEWKNRYGNEIVDQLKVLGCSCDWSRQRFTLDAGLSRAVALAFVRLHEEGLIYRGDYMVHWCPRCGTALSDIEVEHEEVDGHLYFIRYPLEGGGSVTVATTRPETMLGDTGVAVNPRDERYRSLIGKTALLPLLGRKLPLVGADEVDPTFGTGVLKITPGHDPVDREIGKRHGLPTIDILNPDGTINDHGGPFAGLDRFAAREEIVTRLKAEGLLEKVIPYRHAVGHCQRCRSQVEPRISTQWFVRMKPLAEPALEAARAGRVQFIPDRWAKVYFDWLEGIRDWCISRQLWWGHRIPAWYGPDGETFIALDEAGARRLAAQHYGRDVPLRQDEDVLDTWFSSSLWPFSVMGWPEKTVELEVFYPTSVLVTAFDILFFWVARMVMMGLHFMDEVPFREVLITPFVVDEHGQKMSRSRGNMIDALEVKESHGMDALRFTMAQSSTKGREIRVSLRQLDEARNFENKLWNMARFILMNTEDLPPAATLEGRSLAPEDRWIRSRLSWLVDKVRTELDRYNFHLASDALYHFVWHELCDWYLELAKLRLGGEDGEERVTSQLVLREALDIVVRLLHPFMPFITEEIWGHMGQGGALARAEYPVLRPEWRDEEAEKRLNRVMDLIREVRAVRAEVGVPAGTEVEVVLVSGGGARDLADTFAPAIQRLARAREVRYAPGARPPAAAARGVAGEIAFFLPVGGLVDWEAVQDRIRRDREKTEAELGKLEGRLANPQFRERAAAEIVAKAEAEAEALRTRRSRLERYLTE</sequence>
<dbReference type="GO" id="GO:0005829">
    <property type="term" value="C:cytosol"/>
    <property type="evidence" value="ECO:0007669"/>
    <property type="project" value="TreeGrafter"/>
</dbReference>
<dbReference type="SUPFAM" id="SSF52374">
    <property type="entry name" value="Nucleotidylyl transferase"/>
    <property type="match status" value="1"/>
</dbReference>
<dbReference type="NCBIfam" id="NF004349">
    <property type="entry name" value="PRK05729.1"/>
    <property type="match status" value="1"/>
</dbReference>
<keyword evidence="5 10" id="KW-0547">Nucleotide-binding</keyword>
<organism evidence="14 15">
    <name type="scientific">Candidatus Bipolaricaulis anaerobius</name>
    <dbReference type="NCBI Taxonomy" id="2026885"/>
    <lineage>
        <taxon>Bacteria</taxon>
        <taxon>Candidatus Bipolaricaulota</taxon>
        <taxon>Candidatus Bipolaricaulia</taxon>
        <taxon>Candidatus Bipolaricaulales</taxon>
        <taxon>Candidatus Bipolaricaulaceae</taxon>
        <taxon>Candidatus Bipolaricaulis</taxon>
    </lineage>
</organism>
<dbReference type="AlphaFoldDB" id="A0A2X3KK73"/>
<proteinExistence type="inferred from homology"/>
<evidence type="ECO:0000256" key="5">
    <source>
        <dbReference type="ARBA" id="ARBA00022741"/>
    </source>
</evidence>
<comment type="caution">
    <text evidence="10">Lacks conserved residue(s) required for the propagation of feature annotation.</text>
</comment>
<feature type="domain" description="Aminoacyl-tRNA synthetase class Ia" evidence="11">
    <location>
        <begin position="15"/>
        <end position="564"/>
    </location>
</feature>
<dbReference type="InterPro" id="IPR009080">
    <property type="entry name" value="tRNAsynth_Ia_anticodon-bd"/>
</dbReference>
<evidence type="ECO:0000256" key="10">
    <source>
        <dbReference type="HAMAP-Rule" id="MF_02004"/>
    </source>
</evidence>
<evidence type="ECO:0000313" key="14">
    <source>
        <dbReference type="EMBL" id="SQD93041.1"/>
    </source>
</evidence>
<dbReference type="SUPFAM" id="SSF47323">
    <property type="entry name" value="Anticodon-binding domain of a subclass of class I aminoacyl-tRNA synthetases"/>
    <property type="match status" value="1"/>
</dbReference>
<gene>
    <name evidence="10 14" type="primary">valS</name>
    <name evidence="14" type="ORF">BARAN1_1017</name>
</gene>
<dbReference type="EMBL" id="LS483254">
    <property type="protein sequence ID" value="SQD93041.1"/>
    <property type="molecule type" value="Genomic_DNA"/>
</dbReference>
<comment type="domain">
    <text evidence="10">The C-terminal coiled-coil domain is crucial for aminoacylation activity.</text>
</comment>
<name>A0A2X3KK73_9BACT</name>
<dbReference type="Proteomes" id="UP000249818">
    <property type="component" value="Chromosome BARAN1"/>
</dbReference>
<reference evidence="15" key="1">
    <citation type="submission" date="2018-05" db="EMBL/GenBank/DDBJ databases">
        <authorList>
            <person name="Hao L."/>
        </authorList>
    </citation>
    <scope>NUCLEOTIDE SEQUENCE [LARGE SCALE GENOMIC DNA]</scope>
</reference>
<dbReference type="HAMAP" id="MF_02004">
    <property type="entry name" value="Val_tRNA_synth_type1"/>
    <property type="match status" value="1"/>
</dbReference>
<evidence type="ECO:0000256" key="8">
    <source>
        <dbReference type="ARBA" id="ARBA00023146"/>
    </source>
</evidence>